<keyword evidence="1" id="KW-0808">Transferase</keyword>
<dbReference type="NCBIfam" id="NF005515">
    <property type="entry name" value="PRK07132.1"/>
    <property type="match status" value="1"/>
</dbReference>
<dbReference type="Proteomes" id="UP000009072">
    <property type="component" value="Chromosome"/>
</dbReference>
<gene>
    <name evidence="1" type="primary">holB</name>
    <name evidence="1" type="ordered locus">MMOB5260</name>
</gene>
<dbReference type="AlphaFoldDB" id="Q6KHB8"/>
<dbReference type="KEGG" id="mmo:MMOB5260"/>
<organism evidence="1 2">
    <name type="scientific">Mycoplasma mobile (strain ATCC 43663 / 163K / NCTC 11711)</name>
    <name type="common">Mesomycoplasma mobile</name>
    <dbReference type="NCBI Taxonomy" id="267748"/>
    <lineage>
        <taxon>Bacteria</taxon>
        <taxon>Bacillati</taxon>
        <taxon>Mycoplasmatota</taxon>
        <taxon>Mycoplasmoidales</taxon>
        <taxon>Metamycoplasmataceae</taxon>
        <taxon>Mesomycoplasma</taxon>
    </lineage>
</organism>
<dbReference type="eggNOG" id="COG0470">
    <property type="taxonomic scope" value="Bacteria"/>
</dbReference>
<evidence type="ECO:0000313" key="2">
    <source>
        <dbReference type="Proteomes" id="UP000009072"/>
    </source>
</evidence>
<keyword evidence="2" id="KW-1185">Reference proteome</keyword>
<dbReference type="InterPro" id="IPR027417">
    <property type="entry name" value="P-loop_NTPase"/>
</dbReference>
<dbReference type="SUPFAM" id="SSF52540">
    <property type="entry name" value="P-loop containing nucleoside triphosphate hydrolases"/>
    <property type="match status" value="1"/>
</dbReference>
<dbReference type="EMBL" id="AE017308">
    <property type="protein sequence ID" value="AAT28012.1"/>
    <property type="molecule type" value="Genomic_DNA"/>
</dbReference>
<name>Q6KHB8_MYCM1</name>
<dbReference type="HOGENOM" id="CLU_078765_0_0_14"/>
<proteinExistence type="predicted"/>
<accession>Q6KHB8</accession>
<protein>
    <submittedName>
        <fullName evidence="1">DNA polymerase III subunit delta</fullName>
        <ecNumber evidence="1">2.7.7.7</ecNumber>
    </submittedName>
</protein>
<dbReference type="Pfam" id="PF13177">
    <property type="entry name" value="DNA_pol3_delta2"/>
    <property type="match status" value="1"/>
</dbReference>
<keyword evidence="1" id="KW-0548">Nucleotidyltransferase</keyword>
<reference evidence="1 2" key="1">
    <citation type="journal article" date="2004" name="Genome Res.">
        <title>The complete genome and proteome of Mycoplasma mobile.</title>
        <authorList>
            <person name="Jaffe J.D."/>
            <person name="Stange-Thomann N."/>
            <person name="Smith C."/>
            <person name="DeCaprio D."/>
            <person name="Fisher S."/>
            <person name="Butler J."/>
            <person name="Calvo S."/>
            <person name="Elkins T."/>
            <person name="FitzGerald M.G."/>
            <person name="Hafez N."/>
            <person name="Kodira C.D."/>
            <person name="Major J."/>
            <person name="Wang S."/>
            <person name="Wilkinson J."/>
            <person name="Nicol R."/>
            <person name="Nusbaum C."/>
            <person name="Birren B."/>
            <person name="Berg H.C."/>
            <person name="Church G.M."/>
        </authorList>
    </citation>
    <scope>NUCLEOTIDE SEQUENCE [LARGE SCALE GENOMIC DNA]</scope>
    <source>
        <strain evidence="2">ATCC 43663 / 163K / NCTC 11711</strain>
    </source>
</reference>
<dbReference type="GO" id="GO:0003887">
    <property type="term" value="F:DNA-directed DNA polymerase activity"/>
    <property type="evidence" value="ECO:0007669"/>
    <property type="project" value="UniProtKB-EC"/>
</dbReference>
<evidence type="ECO:0000313" key="1">
    <source>
        <dbReference type="EMBL" id="AAT28012.1"/>
    </source>
</evidence>
<dbReference type="OrthoDB" id="9811073at2"/>
<dbReference type="RefSeq" id="WP_011265046.1">
    <property type="nucleotide sequence ID" value="NC_006908.1"/>
</dbReference>
<dbReference type="STRING" id="267748.MMOB5260"/>
<sequence>MKIDFLNFLEKANRVFKQSVDTAFQNKKITHSFLLKADKNTSIDNSAYYLILKIIELYKGNLYDLNYLKEGKYFDFLELKPINDTIKKTQVLDAIQLFLKTSFESNSPKILYIANIEKGNSSSLNSLLKYIENPPKDTFIVMGTNNIKKVISTIVSRSQVFDVKRMNQLAIEELFLENDLEKYVIKFYARVFDNWEDANKYNSKKYFELVKKTLKNLDKSLINKYSLINFLEEVLDVENYYFVLQVIRIFFEDVFASHGKDKIAFLPFYELVQKYQEIKVQFYPIYYFIEEFLSKLEINTNFKIQKQFFLLKVSELYGN</sequence>
<dbReference type="EC" id="2.7.7.7" evidence="1"/>
<dbReference type="Gene3D" id="3.40.50.300">
    <property type="entry name" value="P-loop containing nucleotide triphosphate hydrolases"/>
    <property type="match status" value="1"/>
</dbReference>